<keyword evidence="6" id="KW-1185">Reference proteome</keyword>
<dbReference type="Gene3D" id="3.40.50.300">
    <property type="entry name" value="P-loop containing nucleotide triphosphate hydrolases"/>
    <property type="match status" value="1"/>
</dbReference>
<dbReference type="RefSeq" id="WP_085618877.1">
    <property type="nucleotide sequence ID" value="NZ_JFKB01000007.1"/>
</dbReference>
<dbReference type="CDD" id="cd03219">
    <property type="entry name" value="ABC_Mj1267_LivG_branched"/>
    <property type="match status" value="1"/>
</dbReference>
<dbReference type="AlphaFoldDB" id="A0A1Y2LAZ7"/>
<sequence length="258" mass="27737">MTNILETRSLNKEFGAVIAAKDLNVKVAKGEIVGVIGSNGAGKTTFINMVTGYLKPTRGEILFNGKSILGHSPRAITRAGMARSFQVAQLFPEMSVIDNLVVALAAAESPRPSFLSPLRSDARIARAEEILTEFGVVNYRNSTVTAVPQGARKLVDIAMALIGNPQMLLLDEPTSGVSMDEKTGLMDTVMNAVRQHGVTVLFVEHDMDVVERYVSRVLAFYSGEIIADGKPSAVLADERVRDLVTGHRPTQKKGNGAS</sequence>
<dbReference type="EMBL" id="JFKB01000007">
    <property type="protein sequence ID" value="OSQ47641.1"/>
    <property type="molecule type" value="Genomic_DNA"/>
</dbReference>
<dbReference type="InterPro" id="IPR003593">
    <property type="entry name" value="AAA+_ATPase"/>
</dbReference>
<feature type="domain" description="ABC transporter" evidence="4">
    <location>
        <begin position="5"/>
        <end position="247"/>
    </location>
</feature>
<proteinExistence type="predicted"/>
<dbReference type="PANTHER" id="PTHR45772:SF9">
    <property type="entry name" value="CONSERVED COMPONENT OF ABC TRANSPORTER FOR NATURAL AMINO ACIDS"/>
    <property type="match status" value="1"/>
</dbReference>
<protein>
    <submittedName>
        <fullName evidence="5">ABC transporter ATP-binding protein</fullName>
    </submittedName>
</protein>
<dbReference type="Proteomes" id="UP000193396">
    <property type="component" value="Unassembled WGS sequence"/>
</dbReference>
<dbReference type="STRING" id="1293890.TALK_11250"/>
<evidence type="ECO:0000256" key="1">
    <source>
        <dbReference type="ARBA" id="ARBA00022448"/>
    </source>
</evidence>
<evidence type="ECO:0000256" key="3">
    <source>
        <dbReference type="ARBA" id="ARBA00022840"/>
    </source>
</evidence>
<organism evidence="5 6">
    <name type="scientific">Thalassospira alkalitolerans</name>
    <dbReference type="NCBI Taxonomy" id="1293890"/>
    <lineage>
        <taxon>Bacteria</taxon>
        <taxon>Pseudomonadati</taxon>
        <taxon>Pseudomonadota</taxon>
        <taxon>Alphaproteobacteria</taxon>
        <taxon>Rhodospirillales</taxon>
        <taxon>Thalassospiraceae</taxon>
        <taxon>Thalassospira</taxon>
    </lineage>
</organism>
<dbReference type="InterPro" id="IPR051120">
    <property type="entry name" value="ABC_AA/LPS_Transport"/>
</dbReference>
<keyword evidence="3 5" id="KW-0067">ATP-binding</keyword>
<dbReference type="GO" id="GO:0016887">
    <property type="term" value="F:ATP hydrolysis activity"/>
    <property type="evidence" value="ECO:0007669"/>
    <property type="project" value="InterPro"/>
</dbReference>
<dbReference type="GO" id="GO:0005524">
    <property type="term" value="F:ATP binding"/>
    <property type="evidence" value="ECO:0007669"/>
    <property type="project" value="UniProtKB-KW"/>
</dbReference>
<dbReference type="PANTHER" id="PTHR45772">
    <property type="entry name" value="CONSERVED COMPONENT OF ABC TRANSPORTER FOR NATURAL AMINO ACIDS-RELATED"/>
    <property type="match status" value="1"/>
</dbReference>
<dbReference type="GO" id="GO:0005886">
    <property type="term" value="C:plasma membrane"/>
    <property type="evidence" value="ECO:0007669"/>
    <property type="project" value="TreeGrafter"/>
</dbReference>
<evidence type="ECO:0000256" key="2">
    <source>
        <dbReference type="ARBA" id="ARBA00022741"/>
    </source>
</evidence>
<comment type="caution">
    <text evidence="5">The sequence shown here is derived from an EMBL/GenBank/DDBJ whole genome shotgun (WGS) entry which is preliminary data.</text>
</comment>
<dbReference type="InterPro" id="IPR027417">
    <property type="entry name" value="P-loop_NTPase"/>
</dbReference>
<name>A0A1Y2LAZ7_9PROT</name>
<keyword evidence="1" id="KW-0813">Transport</keyword>
<reference evidence="5 6" key="1">
    <citation type="submission" date="2014-03" db="EMBL/GenBank/DDBJ databases">
        <title>The draft genome sequence of Thalassospira alkalitolerans JCM 18968.</title>
        <authorList>
            <person name="Lai Q."/>
            <person name="Shao Z."/>
        </authorList>
    </citation>
    <scope>NUCLEOTIDE SEQUENCE [LARGE SCALE GENOMIC DNA]</scope>
    <source>
        <strain evidence="5 6">JCM 18968</strain>
    </source>
</reference>
<gene>
    <name evidence="5" type="ORF">TALK_11250</name>
</gene>
<dbReference type="OrthoDB" id="9779872at2"/>
<dbReference type="SMART" id="SM00382">
    <property type="entry name" value="AAA"/>
    <property type="match status" value="1"/>
</dbReference>
<evidence type="ECO:0000313" key="6">
    <source>
        <dbReference type="Proteomes" id="UP000193396"/>
    </source>
</evidence>
<keyword evidence="2" id="KW-0547">Nucleotide-binding</keyword>
<accession>A0A1Y2LAZ7</accession>
<dbReference type="SUPFAM" id="SSF52540">
    <property type="entry name" value="P-loop containing nucleoside triphosphate hydrolases"/>
    <property type="match status" value="1"/>
</dbReference>
<dbReference type="InterPro" id="IPR003439">
    <property type="entry name" value="ABC_transporter-like_ATP-bd"/>
</dbReference>
<dbReference type="Pfam" id="PF00005">
    <property type="entry name" value="ABC_tran"/>
    <property type="match status" value="1"/>
</dbReference>
<evidence type="ECO:0000313" key="5">
    <source>
        <dbReference type="EMBL" id="OSQ47641.1"/>
    </source>
</evidence>
<evidence type="ECO:0000259" key="4">
    <source>
        <dbReference type="PROSITE" id="PS50893"/>
    </source>
</evidence>
<dbReference type="PROSITE" id="PS50893">
    <property type="entry name" value="ABC_TRANSPORTER_2"/>
    <property type="match status" value="1"/>
</dbReference>